<protein>
    <recommendedName>
        <fullName evidence="3">Anti-bacteriophage protein A/HamA C-terminal domain-containing protein</fullName>
    </recommendedName>
</protein>
<dbReference type="EMBL" id="VSSQ01000435">
    <property type="protein sequence ID" value="MPL94612.1"/>
    <property type="molecule type" value="Genomic_DNA"/>
</dbReference>
<organism evidence="2">
    <name type="scientific">bioreactor metagenome</name>
    <dbReference type="NCBI Taxonomy" id="1076179"/>
    <lineage>
        <taxon>unclassified sequences</taxon>
        <taxon>metagenomes</taxon>
        <taxon>ecological metagenomes</taxon>
    </lineage>
</organism>
<sequence length="304" mass="32959">MNKAHEIDSPDKITVSAGPEAGVASPTAISTAACKVNEHCVGDHWTVGDVKLLARLIAIIAMGQAKHAARIIADLQPAVPALTIDVLRSDAKQRLTVTGDTPEKQDAHRWHRDGLIFEAISWIAARQGAAANVLMRDPHISATTQGLDGLMIELDEKGETVVRATILEDKCSNDPRRKFRDEVLPAFRNYHAGKRASELVAATSSLLDGKIPDEAVMEAAGRVLDMAFRAYRAGLTINPDHDSEAGRTALFKGYEGLEKITGAQRIGATFLPPSELRTWFDEIAGRAIAFIDVLGEDDHQCSIR</sequence>
<evidence type="ECO:0000256" key="1">
    <source>
        <dbReference type="SAM" id="MobiDB-lite"/>
    </source>
</evidence>
<accession>A0A644VVY3</accession>
<feature type="compositionally biased region" description="Basic and acidic residues" evidence="1">
    <location>
        <begin position="1"/>
        <end position="11"/>
    </location>
</feature>
<gene>
    <name evidence="2" type="ORF">SDC9_40767</name>
</gene>
<evidence type="ECO:0000313" key="2">
    <source>
        <dbReference type="EMBL" id="MPL94612.1"/>
    </source>
</evidence>
<dbReference type="PROSITE" id="PS51257">
    <property type="entry name" value="PROKAR_LIPOPROTEIN"/>
    <property type="match status" value="1"/>
</dbReference>
<feature type="region of interest" description="Disordered" evidence="1">
    <location>
        <begin position="1"/>
        <end position="22"/>
    </location>
</feature>
<proteinExistence type="predicted"/>
<dbReference type="AlphaFoldDB" id="A0A644VVY3"/>
<reference evidence="2" key="1">
    <citation type="submission" date="2019-08" db="EMBL/GenBank/DDBJ databases">
        <authorList>
            <person name="Kucharzyk K."/>
            <person name="Murdoch R.W."/>
            <person name="Higgins S."/>
            <person name="Loffler F."/>
        </authorList>
    </citation>
    <scope>NUCLEOTIDE SEQUENCE</scope>
</reference>
<comment type="caution">
    <text evidence="2">The sequence shown here is derived from an EMBL/GenBank/DDBJ whole genome shotgun (WGS) entry which is preliminary data.</text>
</comment>
<name>A0A644VVY3_9ZZZZ</name>
<evidence type="ECO:0008006" key="3">
    <source>
        <dbReference type="Google" id="ProtNLM"/>
    </source>
</evidence>